<dbReference type="InterPro" id="IPR043452">
    <property type="entry name" value="BZIP46-like"/>
</dbReference>
<dbReference type="GO" id="GO:0043565">
    <property type="term" value="F:sequence-specific DNA binding"/>
    <property type="evidence" value="ECO:0007669"/>
    <property type="project" value="UniProtKB-ARBA"/>
</dbReference>
<comment type="similarity">
    <text evidence="8">Belongs to the bZIP family. ABI5 subfamily.</text>
</comment>
<evidence type="ECO:0000256" key="5">
    <source>
        <dbReference type="ARBA" id="ARBA00023125"/>
    </source>
</evidence>
<keyword evidence="9" id="KW-0175">Coiled coil</keyword>
<feature type="compositionally biased region" description="Low complexity" evidence="10">
    <location>
        <begin position="160"/>
        <end position="176"/>
    </location>
</feature>
<keyword evidence="13" id="KW-1185">Reference proteome</keyword>
<evidence type="ECO:0000256" key="8">
    <source>
        <dbReference type="ARBA" id="ARBA00061369"/>
    </source>
</evidence>
<dbReference type="Proteomes" id="UP000030687">
    <property type="component" value="Unassembled WGS sequence"/>
</dbReference>
<dbReference type="InterPro" id="IPR046347">
    <property type="entry name" value="bZIP_sf"/>
</dbReference>
<dbReference type="KEGG" id="cic:CICLE_v10013385mg"/>
<dbReference type="CDD" id="cd14707">
    <property type="entry name" value="bZIP_plant_BZIP46"/>
    <property type="match status" value="1"/>
</dbReference>
<dbReference type="Gene3D" id="1.20.5.170">
    <property type="match status" value="1"/>
</dbReference>
<dbReference type="STRING" id="85681.V4S7K4"/>
<evidence type="ECO:0000256" key="3">
    <source>
        <dbReference type="ARBA" id="ARBA00022682"/>
    </source>
</evidence>
<keyword evidence="2" id="KW-0597">Phosphoprotein</keyword>
<feature type="region of interest" description="Disordered" evidence="10">
    <location>
        <begin position="253"/>
        <end position="304"/>
    </location>
</feature>
<dbReference type="FunCoup" id="V4S7K4">
    <property type="interactions" value="291"/>
</dbReference>
<keyword evidence="3" id="KW-0938">Abscisic acid signaling pathway</keyword>
<dbReference type="OMA" id="HQINSAN"/>
<evidence type="ECO:0000256" key="2">
    <source>
        <dbReference type="ARBA" id="ARBA00022553"/>
    </source>
</evidence>
<evidence type="ECO:0000313" key="12">
    <source>
        <dbReference type="EMBL" id="ESR43463.1"/>
    </source>
</evidence>
<dbReference type="FunFam" id="1.20.5.170:FF:000060">
    <property type="entry name" value="protein ABSCISIC ACID-INSENSITIVE 5 isoform X1"/>
    <property type="match status" value="1"/>
</dbReference>
<reference evidence="12 13" key="1">
    <citation type="submission" date="2013-10" db="EMBL/GenBank/DDBJ databases">
        <authorList>
            <consortium name="International Citrus Genome Consortium"/>
            <person name="Jenkins J."/>
            <person name="Schmutz J."/>
            <person name="Prochnik S."/>
            <person name="Rokhsar D."/>
            <person name="Gmitter F."/>
            <person name="Ollitrault P."/>
            <person name="Machado M."/>
            <person name="Talon M."/>
            <person name="Wincker P."/>
            <person name="Jaillon O."/>
            <person name="Morgante M."/>
        </authorList>
    </citation>
    <scope>NUCLEOTIDE SEQUENCE</scope>
    <source>
        <strain evidence="13">cv. Clemenules</strain>
    </source>
</reference>
<dbReference type="GO" id="GO:0009738">
    <property type="term" value="P:abscisic acid-activated signaling pathway"/>
    <property type="evidence" value="ECO:0007669"/>
    <property type="project" value="UniProtKB-KW"/>
</dbReference>
<comment type="subcellular location">
    <subcellularLocation>
        <location evidence="1">Nucleus</location>
    </subcellularLocation>
</comment>
<evidence type="ECO:0000256" key="7">
    <source>
        <dbReference type="ARBA" id="ARBA00023242"/>
    </source>
</evidence>
<evidence type="ECO:0000313" key="13">
    <source>
        <dbReference type="Proteomes" id="UP000030687"/>
    </source>
</evidence>
<proteinExistence type="inferred from homology"/>
<feature type="coiled-coil region" evidence="9">
    <location>
        <begin position="393"/>
        <end position="430"/>
    </location>
</feature>
<dbReference type="PANTHER" id="PTHR22952:SF175">
    <property type="entry name" value="PROTEIN ABSCISIC ACID-INSENSITIVE 5"/>
    <property type="match status" value="1"/>
</dbReference>
<evidence type="ECO:0000256" key="9">
    <source>
        <dbReference type="SAM" id="Coils"/>
    </source>
</evidence>
<dbReference type="PANTHER" id="PTHR22952">
    <property type="entry name" value="CAMP-RESPONSE ELEMENT BINDING PROTEIN-RELATED"/>
    <property type="match status" value="1"/>
</dbReference>
<evidence type="ECO:0000256" key="1">
    <source>
        <dbReference type="ARBA" id="ARBA00004123"/>
    </source>
</evidence>
<evidence type="ECO:0000259" key="11">
    <source>
        <dbReference type="PROSITE" id="PS50217"/>
    </source>
</evidence>
<organism evidence="12 13">
    <name type="scientific">Citrus clementina</name>
    <name type="common">Clementine</name>
    <name type="synonym">Citrus deliciosa x Citrus sinensis</name>
    <dbReference type="NCBI Taxonomy" id="85681"/>
    <lineage>
        <taxon>Eukaryota</taxon>
        <taxon>Viridiplantae</taxon>
        <taxon>Streptophyta</taxon>
        <taxon>Embryophyta</taxon>
        <taxon>Tracheophyta</taxon>
        <taxon>Spermatophyta</taxon>
        <taxon>Magnoliopsida</taxon>
        <taxon>eudicotyledons</taxon>
        <taxon>Gunneridae</taxon>
        <taxon>Pentapetalae</taxon>
        <taxon>rosids</taxon>
        <taxon>malvids</taxon>
        <taxon>Sapindales</taxon>
        <taxon>Rutaceae</taxon>
        <taxon>Aurantioideae</taxon>
        <taxon>Citrus</taxon>
    </lineage>
</organism>
<keyword evidence="4" id="KW-0805">Transcription regulation</keyword>
<dbReference type="eggNOG" id="ENOG502QPJH">
    <property type="taxonomic scope" value="Eukaryota"/>
</dbReference>
<dbReference type="GO" id="GO:0009651">
    <property type="term" value="P:response to salt stress"/>
    <property type="evidence" value="ECO:0007669"/>
    <property type="project" value="UniProtKB-ARBA"/>
</dbReference>
<keyword evidence="7" id="KW-0539">Nucleus</keyword>
<dbReference type="AlphaFoldDB" id="V4S7K4"/>
<evidence type="ECO:0000256" key="10">
    <source>
        <dbReference type="SAM" id="MobiDB-lite"/>
    </source>
</evidence>
<evidence type="ECO:0000256" key="6">
    <source>
        <dbReference type="ARBA" id="ARBA00023163"/>
    </source>
</evidence>
<dbReference type="SUPFAM" id="SSF57959">
    <property type="entry name" value="Leucine zipper domain"/>
    <property type="match status" value="1"/>
</dbReference>
<gene>
    <name evidence="12" type="ORF">CICLE_v10013385mg</name>
</gene>
<feature type="domain" description="BZIP" evidence="11">
    <location>
        <begin position="375"/>
        <end position="427"/>
    </location>
</feature>
<dbReference type="InParanoid" id="V4S7K4"/>
<dbReference type="InterPro" id="IPR004827">
    <property type="entry name" value="bZIP"/>
</dbReference>
<dbReference type="GO" id="GO:0005634">
    <property type="term" value="C:nucleus"/>
    <property type="evidence" value="ECO:0007669"/>
    <property type="project" value="UniProtKB-SubCell"/>
</dbReference>
<dbReference type="GO" id="GO:0045893">
    <property type="term" value="P:positive regulation of DNA-templated transcription"/>
    <property type="evidence" value="ECO:0007669"/>
    <property type="project" value="InterPro"/>
</dbReference>
<dbReference type="PROSITE" id="PS00036">
    <property type="entry name" value="BZIP_BASIC"/>
    <property type="match status" value="1"/>
</dbReference>
<dbReference type="Pfam" id="PF00170">
    <property type="entry name" value="bZIP_1"/>
    <property type="match status" value="1"/>
</dbReference>
<dbReference type="OrthoDB" id="644067at2759"/>
<feature type="region of interest" description="Disordered" evidence="10">
    <location>
        <begin position="149"/>
        <end position="185"/>
    </location>
</feature>
<dbReference type="GO" id="GO:0009414">
    <property type="term" value="P:response to water deprivation"/>
    <property type="evidence" value="ECO:0007669"/>
    <property type="project" value="UniProtKB-ARBA"/>
</dbReference>
<dbReference type="GO" id="GO:0003700">
    <property type="term" value="F:DNA-binding transcription factor activity"/>
    <property type="evidence" value="ECO:0007669"/>
    <property type="project" value="InterPro"/>
</dbReference>
<dbReference type="Gramene" id="ESR43463">
    <property type="protein sequence ID" value="ESR43463"/>
    <property type="gene ID" value="CICLE_v10013385mg"/>
</dbReference>
<dbReference type="GO" id="GO:0009845">
    <property type="term" value="P:seed germination"/>
    <property type="evidence" value="ECO:0007669"/>
    <property type="project" value="UniProtKB-ARBA"/>
</dbReference>
<sequence length="462" mass="50319">MVAPEPETLSQGEVESALRADQHQKTLTLLGRQSSIYSLTLDEFQHTLCESGKNFGSMNMDEFLTSIWNAEENQAINSSTQDSNINANNVINNAMSNNHTVQHLPVNETTAATTAHGSIVKQPSLSRQASLTLPAPLCRKTVEEVWSEIHRGQQGGHQQNSRVTENNSNNNNNVRNPEAASRQPTFGEMTLEDFLIKAGVVREQNTTPVAQPPPQQQFGIYQTNNNPVMSPNFGTGHVLGLTGVSNGASNNGSVPVPAPAYQQMPPARGVVGSDQSSAYMGPTNEKGSGGYSATQQPPQPPPPPPPLAVCYGGRVGTGGGYASGGQPVAAMSPVSSEAVGTDQQVDGSASHQFGMDHMGGIRKKRIIDGPVEKVVERRQRRMIKNRESAARSRARKQAYTVELEAELNQLKEENAHLKQALAEMERKKKQQYFEELKMKPYTKAQKAKEKLRIMRRNLSCSL</sequence>
<keyword evidence="6" id="KW-0804">Transcription</keyword>
<dbReference type="EMBL" id="KI536861">
    <property type="protein sequence ID" value="ESR43463.1"/>
    <property type="molecule type" value="Genomic_DNA"/>
</dbReference>
<accession>V4S7K4</accession>
<keyword evidence="5" id="KW-0238">DNA-binding</keyword>
<name>V4S7K4_CITCL</name>
<dbReference type="SMART" id="SM00338">
    <property type="entry name" value="BRLZ"/>
    <property type="match status" value="1"/>
</dbReference>
<evidence type="ECO:0000256" key="4">
    <source>
        <dbReference type="ARBA" id="ARBA00023015"/>
    </source>
</evidence>
<dbReference type="PROSITE" id="PS50217">
    <property type="entry name" value="BZIP"/>
    <property type="match status" value="1"/>
</dbReference>
<protein>
    <recommendedName>
        <fullName evidence="11">BZIP domain-containing protein</fullName>
    </recommendedName>
</protein>